<feature type="transmembrane region" description="Helical" evidence="1">
    <location>
        <begin position="7"/>
        <end position="26"/>
    </location>
</feature>
<dbReference type="AlphaFoldDB" id="A0A7Z1MIA8"/>
<proteinExistence type="predicted"/>
<reference evidence="2" key="2">
    <citation type="journal article" date="2018" name="Nature">
        <title>A major lineage of non-tailed dsDNA viruses as unrecognized killers of marine bacteria.</title>
        <authorList>
            <person name="Kauffman K.M."/>
            <person name="Hussain F.A."/>
            <person name="Yang J."/>
            <person name="Arevalo P."/>
            <person name="Brown J.M."/>
            <person name="Chang W.K."/>
            <person name="VanInsberghe D."/>
            <person name="Elsherbini J."/>
            <person name="Sharma R.S."/>
            <person name="Cutler M.B."/>
            <person name="Kelly L."/>
            <person name="Polz M.F."/>
        </authorList>
    </citation>
    <scope>NUCLEOTIDE SEQUENCE</scope>
    <source>
        <strain evidence="2">10N.222.46.E12</strain>
    </source>
</reference>
<feature type="transmembrane region" description="Helical" evidence="1">
    <location>
        <begin position="61"/>
        <end position="79"/>
    </location>
</feature>
<accession>A0A7Z1MIA8</accession>
<feature type="transmembrane region" description="Helical" evidence="1">
    <location>
        <begin position="38"/>
        <end position="54"/>
    </location>
</feature>
<feature type="transmembrane region" description="Helical" evidence="1">
    <location>
        <begin position="118"/>
        <end position="137"/>
    </location>
</feature>
<reference evidence="2" key="1">
    <citation type="submission" date="2016-07" db="EMBL/GenBank/DDBJ databases">
        <authorList>
            <person name="Kauffman K."/>
            <person name="Arevalo P."/>
            <person name="Polz M.F."/>
        </authorList>
    </citation>
    <scope>NUCLEOTIDE SEQUENCE</scope>
    <source>
        <strain evidence="2">10N.222.46.E12</strain>
    </source>
</reference>
<evidence type="ECO:0000256" key="1">
    <source>
        <dbReference type="SAM" id="Phobius"/>
    </source>
</evidence>
<gene>
    <name evidence="2" type="ORF">BCS90_18055</name>
</gene>
<keyword evidence="1" id="KW-1133">Transmembrane helix</keyword>
<sequence length="215" mass="25024">MWMLLRILIVYLMIAPTYAILILTNIAEPHLLGTKPEVLVWLSCFLLLIGYILIRISKTRNIGKLLSLSVFGAIVLIMYVDERYWIFEISVNAWILFLATLYLLMLLYFIFPVKQFKPLLSLVPVAGVSWFLVWTFLGPISLTYDLMSSKTTIPIDKYQKVIGLLPELYLSAFQSGLFSMFLVLWLYAFVILCHNPKRSYRKLATHVSKFRNTWQ</sequence>
<organism evidence="2">
    <name type="scientific">Vibrio cyclitrophicus</name>
    <dbReference type="NCBI Taxonomy" id="47951"/>
    <lineage>
        <taxon>Bacteria</taxon>
        <taxon>Pseudomonadati</taxon>
        <taxon>Pseudomonadota</taxon>
        <taxon>Gammaproteobacteria</taxon>
        <taxon>Vibrionales</taxon>
        <taxon>Vibrionaceae</taxon>
        <taxon>Vibrio</taxon>
    </lineage>
</organism>
<feature type="transmembrane region" description="Helical" evidence="1">
    <location>
        <begin position="91"/>
        <end position="111"/>
    </location>
</feature>
<keyword evidence="1" id="KW-0472">Membrane</keyword>
<comment type="caution">
    <text evidence="2">The sequence shown here is derived from an EMBL/GenBank/DDBJ whole genome shotgun (WGS) entry which is preliminary data.</text>
</comment>
<evidence type="ECO:0000313" key="2">
    <source>
        <dbReference type="EMBL" id="PMP28899.1"/>
    </source>
</evidence>
<feature type="transmembrane region" description="Helical" evidence="1">
    <location>
        <begin position="168"/>
        <end position="192"/>
    </location>
</feature>
<keyword evidence="1" id="KW-0812">Transmembrane</keyword>
<dbReference type="EMBL" id="MDBS01000029">
    <property type="protein sequence ID" value="PMP28899.1"/>
    <property type="molecule type" value="Genomic_DNA"/>
</dbReference>
<protein>
    <submittedName>
        <fullName evidence="2">Uncharacterized protein</fullName>
    </submittedName>
</protein>
<name>A0A7Z1MIA8_9VIBR</name>